<dbReference type="EMBL" id="PFCK01000046">
    <property type="protein sequence ID" value="PIR71605.1"/>
    <property type="molecule type" value="Genomic_DNA"/>
</dbReference>
<evidence type="ECO:0000313" key="2">
    <source>
        <dbReference type="Proteomes" id="UP000228909"/>
    </source>
</evidence>
<accession>A0A2H0TLD0</accession>
<protein>
    <submittedName>
        <fullName evidence="1">Uncharacterized protein</fullName>
    </submittedName>
</protein>
<proteinExistence type="predicted"/>
<organism evidence="1 2">
    <name type="scientific">Candidatus Nealsonbacteria bacterium CG10_big_fil_rev_8_21_14_0_10_37_25</name>
    <dbReference type="NCBI Taxonomy" id="1974711"/>
    <lineage>
        <taxon>Bacteria</taxon>
        <taxon>Candidatus Nealsoniibacteriota</taxon>
    </lineage>
</organism>
<evidence type="ECO:0000313" key="1">
    <source>
        <dbReference type="EMBL" id="PIR71605.1"/>
    </source>
</evidence>
<name>A0A2H0TLD0_9BACT</name>
<gene>
    <name evidence="1" type="ORF">COU43_01710</name>
</gene>
<sequence>MVRHGICSECQKGPKHIYYLHPETRLAICLSCSRKLRQKELAPVIELEPRSQPEIELSQWFLSLTLREAANWILETALASLQKKPEFTKAIEDLDRLVEDEPEKVKEILKEIYCPAYPAAGRILRIFKETEEGKKLKSLGV</sequence>
<dbReference type="Proteomes" id="UP000228909">
    <property type="component" value="Unassembled WGS sequence"/>
</dbReference>
<dbReference type="AlphaFoldDB" id="A0A2H0TLD0"/>
<reference evidence="2" key="1">
    <citation type="submission" date="2017-09" db="EMBL/GenBank/DDBJ databases">
        <title>Depth-based differentiation of microbial function through sediment-hosted aquifers and enrichment of novel symbionts in the deep terrestrial subsurface.</title>
        <authorList>
            <person name="Probst A.J."/>
            <person name="Ladd B."/>
            <person name="Jarett J.K."/>
            <person name="Geller-Mcgrath D.E."/>
            <person name="Sieber C.M.K."/>
            <person name="Emerson J.B."/>
            <person name="Anantharaman K."/>
            <person name="Thomas B.C."/>
            <person name="Malmstrom R."/>
            <person name="Stieglmeier M."/>
            <person name="Klingl A."/>
            <person name="Woyke T."/>
            <person name="Ryan C.M."/>
            <person name="Banfield J.F."/>
        </authorList>
    </citation>
    <scope>NUCLEOTIDE SEQUENCE [LARGE SCALE GENOMIC DNA]</scope>
</reference>
<comment type="caution">
    <text evidence="1">The sequence shown here is derived from an EMBL/GenBank/DDBJ whole genome shotgun (WGS) entry which is preliminary data.</text>
</comment>